<feature type="domain" description="Strictosidine synthase conserved region" evidence="5">
    <location>
        <begin position="164"/>
        <end position="251"/>
    </location>
</feature>
<dbReference type="OMA" id="WNGPARG"/>
<dbReference type="GO" id="GO:0005773">
    <property type="term" value="C:vacuole"/>
    <property type="evidence" value="ECO:0007669"/>
    <property type="project" value="UniProtKB-SubCell"/>
</dbReference>
<keyword evidence="3" id="KW-0926">Vacuole</keyword>
<accession>N1R291</accession>
<evidence type="ECO:0000256" key="2">
    <source>
        <dbReference type="ARBA" id="ARBA00009191"/>
    </source>
</evidence>
<dbReference type="Gene3D" id="2.120.10.30">
    <property type="entry name" value="TolB, C-terminal domain"/>
    <property type="match status" value="1"/>
</dbReference>
<dbReference type="FunFam" id="2.120.10.30:FF:000048">
    <property type="entry name" value="Protein strictosidine synthase-like 10"/>
    <property type="match status" value="1"/>
</dbReference>
<comment type="similarity">
    <text evidence="2">Belongs to the strictosidine synthase family.</text>
</comment>
<evidence type="ECO:0000256" key="4">
    <source>
        <dbReference type="ARBA" id="ARBA00023180"/>
    </source>
</evidence>
<dbReference type="AlphaFoldDB" id="N1R291"/>
<dbReference type="InterPro" id="IPR011042">
    <property type="entry name" value="6-blade_b-propeller_TolB-like"/>
</dbReference>
<dbReference type="GO" id="GO:0016787">
    <property type="term" value="F:hydrolase activity"/>
    <property type="evidence" value="ECO:0007669"/>
    <property type="project" value="TreeGrafter"/>
</dbReference>
<dbReference type="PANTHER" id="PTHR10426:SF112">
    <property type="entry name" value="STRICTOSIDINE SYNTHASE CONSERVED REGION DOMAIN-CONTAINING PROTEIN"/>
    <property type="match status" value="1"/>
</dbReference>
<dbReference type="PANTHER" id="PTHR10426">
    <property type="entry name" value="STRICTOSIDINE SYNTHASE-RELATED"/>
    <property type="match status" value="1"/>
</dbReference>
<proteinExistence type="inferred from homology"/>
<dbReference type="EnsemblPlants" id="EMT18390">
    <property type="protein sequence ID" value="EMT18390"/>
    <property type="gene ID" value="F775_16593"/>
</dbReference>
<protein>
    <submittedName>
        <fullName evidence="6">Strictosidine synthase 1</fullName>
    </submittedName>
</protein>
<evidence type="ECO:0000313" key="6">
    <source>
        <dbReference type="EnsemblPlants" id="EMT18390"/>
    </source>
</evidence>
<keyword evidence="4" id="KW-0325">Glycoprotein</keyword>
<sequence length="349" mass="37845">MASGRRDLAAATITLAVLLVLFLPITAAAAAAVPSIDATRTRHLPLRHGLLRGPESVAFDAKGNGPYSGVSDGRVLKWNGDALGWTTYTYGPDYSSEACTASLLRPETATEGHCGRPLGLRFHLKSGYLYVADAYKGLMRVAPGGGEATVLVTEVDGVPLRFTNGVDIDQVTGEVYFTDSSRNYNRSQHEMVTRTGDSTGRLVRYDPRAGKAVVLQADITYPNGFAISADRTHLIISSTGPCKLLRYWIKGSKAGTMELFADLPGYPDNVRPDKKGGYWVALHREKAELPFGVDSHLLALRIDAEGNIIEEMRGPKSVRPTEVVEKKGGKLFMGSVELTYMAVVKRKSK</sequence>
<organism evidence="6">
    <name type="scientific">Aegilops tauschii</name>
    <name type="common">Tausch's goatgrass</name>
    <name type="synonym">Aegilops squarrosa</name>
    <dbReference type="NCBI Taxonomy" id="37682"/>
    <lineage>
        <taxon>Eukaryota</taxon>
        <taxon>Viridiplantae</taxon>
        <taxon>Streptophyta</taxon>
        <taxon>Embryophyta</taxon>
        <taxon>Tracheophyta</taxon>
        <taxon>Spermatophyta</taxon>
        <taxon>Magnoliopsida</taxon>
        <taxon>Liliopsida</taxon>
        <taxon>Poales</taxon>
        <taxon>Poaceae</taxon>
        <taxon>BOP clade</taxon>
        <taxon>Pooideae</taxon>
        <taxon>Triticodae</taxon>
        <taxon>Triticeae</taxon>
        <taxon>Triticinae</taxon>
        <taxon>Aegilops</taxon>
    </lineage>
</organism>
<dbReference type="SUPFAM" id="SSF63829">
    <property type="entry name" value="Calcium-dependent phosphotriesterase"/>
    <property type="match status" value="1"/>
</dbReference>
<dbReference type="InterPro" id="IPR018119">
    <property type="entry name" value="Strictosidine_synth_cons-reg"/>
</dbReference>
<evidence type="ECO:0000259" key="5">
    <source>
        <dbReference type="Pfam" id="PF03088"/>
    </source>
</evidence>
<dbReference type="Pfam" id="PF03088">
    <property type="entry name" value="Str_synth"/>
    <property type="match status" value="1"/>
</dbReference>
<evidence type="ECO:0000256" key="3">
    <source>
        <dbReference type="ARBA" id="ARBA00022554"/>
    </source>
</evidence>
<dbReference type="GO" id="GO:0012505">
    <property type="term" value="C:endomembrane system"/>
    <property type="evidence" value="ECO:0007669"/>
    <property type="project" value="TreeGrafter"/>
</dbReference>
<evidence type="ECO:0000256" key="1">
    <source>
        <dbReference type="ARBA" id="ARBA00004116"/>
    </source>
</evidence>
<name>N1R291_AEGTA</name>
<reference evidence="6" key="1">
    <citation type="submission" date="2015-06" db="UniProtKB">
        <authorList>
            <consortium name="EnsemblPlants"/>
        </authorList>
    </citation>
    <scope>IDENTIFICATION</scope>
</reference>
<comment type="subcellular location">
    <subcellularLocation>
        <location evidence="1">Vacuole</location>
    </subcellularLocation>
</comment>